<comment type="caution">
    <text evidence="2">The sequence shown here is derived from an EMBL/GenBank/DDBJ whole genome shotgun (WGS) entry which is preliminary data.</text>
</comment>
<accession>A0ABS1TI62</accession>
<gene>
    <name evidence="2" type="ORF">JK635_00475</name>
</gene>
<evidence type="ECO:0000313" key="2">
    <source>
        <dbReference type="EMBL" id="MBL4950719.1"/>
    </source>
</evidence>
<dbReference type="Proteomes" id="UP000623967">
    <property type="component" value="Unassembled WGS sequence"/>
</dbReference>
<sequence>MRKFLTLLCGGILAFSLFAWTGSPVKAAEPGDDCGCHDLIPLQGAERNKIVAKLISSDAFKAVKKEAKKNGYSWNGANEVEVVIPAEGVTMVGAKFTNNQGNALMFVFTNGVFVGTTPAD</sequence>
<name>A0ABS1TI62_9BACI</name>
<organism evidence="2 3">
    <name type="scientific">Neobacillus paridis</name>
    <dbReference type="NCBI Taxonomy" id="2803862"/>
    <lineage>
        <taxon>Bacteria</taxon>
        <taxon>Bacillati</taxon>
        <taxon>Bacillota</taxon>
        <taxon>Bacilli</taxon>
        <taxon>Bacillales</taxon>
        <taxon>Bacillaceae</taxon>
        <taxon>Neobacillus</taxon>
    </lineage>
</organism>
<protein>
    <recommendedName>
        <fullName evidence="4">PepSY domain-containing protein</fullName>
    </recommendedName>
</protein>
<dbReference type="RefSeq" id="WP_202651345.1">
    <property type="nucleotide sequence ID" value="NZ_JAESWB010000005.1"/>
</dbReference>
<proteinExistence type="predicted"/>
<keyword evidence="3" id="KW-1185">Reference proteome</keyword>
<feature type="signal peptide" evidence="1">
    <location>
        <begin position="1"/>
        <end position="27"/>
    </location>
</feature>
<reference evidence="2 3" key="1">
    <citation type="submission" date="2021-01" db="EMBL/GenBank/DDBJ databases">
        <title>Genome public.</title>
        <authorList>
            <person name="Liu C."/>
            <person name="Sun Q."/>
        </authorList>
    </citation>
    <scope>NUCLEOTIDE SEQUENCE [LARGE SCALE GENOMIC DNA]</scope>
    <source>
        <strain evidence="2 3">YIM B02564</strain>
    </source>
</reference>
<feature type="chain" id="PRO_5046698910" description="PepSY domain-containing protein" evidence="1">
    <location>
        <begin position="28"/>
        <end position="120"/>
    </location>
</feature>
<evidence type="ECO:0000313" key="3">
    <source>
        <dbReference type="Proteomes" id="UP000623967"/>
    </source>
</evidence>
<dbReference type="EMBL" id="JAESWB010000005">
    <property type="protein sequence ID" value="MBL4950719.1"/>
    <property type="molecule type" value="Genomic_DNA"/>
</dbReference>
<keyword evidence="1" id="KW-0732">Signal</keyword>
<evidence type="ECO:0000256" key="1">
    <source>
        <dbReference type="SAM" id="SignalP"/>
    </source>
</evidence>
<evidence type="ECO:0008006" key="4">
    <source>
        <dbReference type="Google" id="ProtNLM"/>
    </source>
</evidence>